<feature type="domain" description="FAD/NAD(P)-binding" evidence="2">
    <location>
        <begin position="5"/>
        <end position="298"/>
    </location>
</feature>
<evidence type="ECO:0000256" key="1">
    <source>
        <dbReference type="ARBA" id="ARBA00023002"/>
    </source>
</evidence>
<evidence type="ECO:0000313" key="4">
    <source>
        <dbReference type="Proteomes" id="UP001153050"/>
    </source>
</evidence>
<proteinExistence type="predicted"/>
<sequence>MSPRTVVVLGASGVGCRFALAANAAGHRVTLVDEHPQALKDMSIDAPYFYGAGLPAALNNANAIAQSFLEANPELMECLESGIDVRLSTILWGAFRNGENSIHIGTPKAGLVSREGNELLDHDVLVIASGVRDFVPSFLGWELPGVFGAKAGLALLDYYGVFEGERVLILGTSDIALRLMRSLRSKQITVAGVVEPGSSIAAGPEAAAWIEGEGIPVHFGKVIASAKGKVAVEGARLVTLDGTGSEEIACDSIAVAVATLPNVELPAAMGCGMRFSTELASWVPEVSIQGETSVDDVFYLAPKADEAMIEAMLARISGAARAEWQPSSLTLADASSYIQQWIKSLHQTGGPDVIMCQCESVTRGEFCHLEPPKYLGQGMRTSQTPTNQTDNPHAPRLDQDLVKRMTRVGMGHCQGKRCRDEAAFTLVQRFGIDAEDIRPGSYRFPLRPVDLSLIADDDETDDIRLNWQMWPYETRNA</sequence>
<dbReference type="Gene3D" id="1.10.10.1100">
    <property type="entry name" value="BFD-like [2Fe-2S]-binding domain"/>
    <property type="match status" value="1"/>
</dbReference>
<evidence type="ECO:0000259" key="2">
    <source>
        <dbReference type="Pfam" id="PF07992"/>
    </source>
</evidence>
<dbReference type="EMBL" id="CAKXZT010000166">
    <property type="protein sequence ID" value="CAH2408347.1"/>
    <property type="molecule type" value="Genomic_DNA"/>
</dbReference>
<dbReference type="InterPro" id="IPR051691">
    <property type="entry name" value="Metab_Enz_Cyan_OpOx_G3PDH"/>
</dbReference>
<dbReference type="PANTHER" id="PTHR42949">
    <property type="entry name" value="ANAEROBIC GLYCEROL-3-PHOSPHATE DEHYDROGENASE SUBUNIT B"/>
    <property type="match status" value="1"/>
</dbReference>
<dbReference type="PANTHER" id="PTHR42949:SF3">
    <property type="entry name" value="ANAEROBIC GLYCEROL-3-PHOSPHATE DEHYDROGENASE SUBUNIT B"/>
    <property type="match status" value="1"/>
</dbReference>
<name>A0ABN8KDM2_9HYPH</name>
<dbReference type="InterPro" id="IPR041854">
    <property type="entry name" value="BFD-like_2Fe2S-bd_dom_sf"/>
</dbReference>
<comment type="caution">
    <text evidence="3">The sequence shown here is derived from an EMBL/GenBank/DDBJ whole genome shotgun (WGS) entry which is preliminary data.</text>
</comment>
<organism evidence="3 4">
    <name type="scientific">Mesorhizobium escarrei</name>
    <dbReference type="NCBI Taxonomy" id="666018"/>
    <lineage>
        <taxon>Bacteria</taxon>
        <taxon>Pseudomonadati</taxon>
        <taxon>Pseudomonadota</taxon>
        <taxon>Alphaproteobacteria</taxon>
        <taxon>Hyphomicrobiales</taxon>
        <taxon>Phyllobacteriaceae</taxon>
        <taxon>Mesorhizobium</taxon>
    </lineage>
</organism>
<keyword evidence="1" id="KW-0560">Oxidoreductase</keyword>
<accession>A0ABN8KDM2</accession>
<dbReference type="Pfam" id="PF07992">
    <property type="entry name" value="Pyr_redox_2"/>
    <property type="match status" value="1"/>
</dbReference>
<dbReference type="Gene3D" id="3.50.50.60">
    <property type="entry name" value="FAD/NAD(P)-binding domain"/>
    <property type="match status" value="2"/>
</dbReference>
<dbReference type="InterPro" id="IPR036188">
    <property type="entry name" value="FAD/NAD-bd_sf"/>
</dbReference>
<reference evidence="3 4" key="1">
    <citation type="submission" date="2022-03" db="EMBL/GenBank/DDBJ databases">
        <authorList>
            <person name="Brunel B."/>
        </authorList>
    </citation>
    <scope>NUCLEOTIDE SEQUENCE [LARGE SCALE GENOMIC DNA]</scope>
    <source>
        <strain evidence="3">STM5069sample</strain>
    </source>
</reference>
<keyword evidence="4" id="KW-1185">Reference proteome</keyword>
<dbReference type="Proteomes" id="UP001153050">
    <property type="component" value="Unassembled WGS sequence"/>
</dbReference>
<dbReference type="SUPFAM" id="SSF51905">
    <property type="entry name" value="FAD/NAD(P)-binding domain"/>
    <property type="match status" value="1"/>
</dbReference>
<evidence type="ECO:0000313" key="3">
    <source>
        <dbReference type="EMBL" id="CAH2408347.1"/>
    </source>
</evidence>
<dbReference type="InterPro" id="IPR023753">
    <property type="entry name" value="FAD/NAD-binding_dom"/>
</dbReference>
<gene>
    <name evidence="3" type="ORF">MES5069_680052</name>
</gene>
<dbReference type="PROSITE" id="PS51257">
    <property type="entry name" value="PROKAR_LIPOPROTEIN"/>
    <property type="match status" value="1"/>
</dbReference>
<protein>
    <submittedName>
        <fullName evidence="3">Pyr_redox_2 domain-containing protein</fullName>
    </submittedName>
</protein>